<evidence type="ECO:0000256" key="2">
    <source>
        <dbReference type="ARBA" id="ARBA00022448"/>
    </source>
</evidence>
<reference evidence="7" key="1">
    <citation type="journal article" date="2017" name="Nucleic Acids Res.">
        <title>Proteogenomics produces comprehensive and highly accurate protein-coding gene annotation in a complete genome assembly of Malassezia sympodialis.</title>
        <authorList>
            <person name="Zhu Y."/>
            <person name="Engstroem P.G."/>
            <person name="Tellgren-Roth C."/>
            <person name="Baudo C.D."/>
            <person name="Kennell J.C."/>
            <person name="Sun S."/>
            <person name="Billmyre R.B."/>
            <person name="Schroeder M.S."/>
            <person name="Andersson A."/>
            <person name="Holm T."/>
            <person name="Sigurgeirsson B."/>
            <person name="Wu G."/>
            <person name="Sankaranarayanan S.R."/>
            <person name="Siddharthan R."/>
            <person name="Sanyal K."/>
            <person name="Lundeberg J."/>
            <person name="Nystedt B."/>
            <person name="Boekhout T."/>
            <person name="Dawson T.L. Jr."/>
            <person name="Heitman J."/>
            <person name="Scheynius A."/>
            <person name="Lehtioe J."/>
        </authorList>
    </citation>
    <scope>NUCLEOTIDE SEQUENCE [LARGE SCALE GENOMIC DNA]</scope>
    <source>
        <strain evidence="7">ATCC 42132</strain>
    </source>
</reference>
<evidence type="ECO:0000313" key="7">
    <source>
        <dbReference type="Proteomes" id="UP000186303"/>
    </source>
</evidence>
<evidence type="ECO:0000259" key="5">
    <source>
        <dbReference type="Pfam" id="PF08314"/>
    </source>
</evidence>
<evidence type="ECO:0000256" key="1">
    <source>
        <dbReference type="ARBA" id="ARBA00004240"/>
    </source>
</evidence>
<keyword evidence="2" id="KW-0813">Transport</keyword>
<dbReference type="PANTHER" id="PTHR15922:SF2">
    <property type="entry name" value="NBAS SUBUNIT OF NRZ TETHERING COMPLEX"/>
    <property type="match status" value="1"/>
</dbReference>
<evidence type="ECO:0000313" key="6">
    <source>
        <dbReference type="EMBL" id="SHO77978.1"/>
    </source>
</evidence>
<feature type="domain" description="Sec39" evidence="5">
    <location>
        <begin position="651"/>
        <end position="852"/>
    </location>
</feature>
<dbReference type="GO" id="GO:0015031">
    <property type="term" value="P:protein transport"/>
    <property type="evidence" value="ECO:0007669"/>
    <property type="project" value="UniProtKB-KW"/>
</dbReference>
<dbReference type="VEuPathDB" id="FungiDB:MSYG_2320"/>
<dbReference type="GO" id="GO:0070939">
    <property type="term" value="C:Dsl1/NZR complex"/>
    <property type="evidence" value="ECO:0007669"/>
    <property type="project" value="TreeGrafter"/>
</dbReference>
<dbReference type="OrthoDB" id="27490at2759"/>
<dbReference type="InterPro" id="IPR013244">
    <property type="entry name" value="Sec39_domain"/>
</dbReference>
<keyword evidence="7" id="KW-1185">Reference proteome</keyword>
<evidence type="ECO:0000256" key="3">
    <source>
        <dbReference type="ARBA" id="ARBA00022824"/>
    </source>
</evidence>
<protein>
    <recommendedName>
        <fullName evidence="5">Sec39 domain-containing protein</fullName>
    </recommendedName>
</protein>
<dbReference type="STRING" id="1230383.A0A1M8A6I3"/>
<evidence type="ECO:0000256" key="4">
    <source>
        <dbReference type="ARBA" id="ARBA00022927"/>
    </source>
</evidence>
<dbReference type="Proteomes" id="UP000186303">
    <property type="component" value="Chromosome 3"/>
</dbReference>
<comment type="subcellular location">
    <subcellularLocation>
        <location evidence="1">Endoplasmic reticulum</location>
    </subcellularLocation>
</comment>
<dbReference type="AlphaFoldDB" id="A0A1M8A6I3"/>
<dbReference type="Pfam" id="PF08314">
    <property type="entry name" value="Sec39"/>
    <property type="match status" value="1"/>
</dbReference>
<dbReference type="GO" id="GO:0000149">
    <property type="term" value="F:SNARE binding"/>
    <property type="evidence" value="ECO:0007669"/>
    <property type="project" value="TreeGrafter"/>
</dbReference>
<dbReference type="EMBL" id="LT671823">
    <property type="protein sequence ID" value="SHO77978.1"/>
    <property type="molecule type" value="Genomic_DNA"/>
</dbReference>
<keyword evidence="3" id="KW-0256">Endoplasmic reticulum</keyword>
<keyword evidence="4" id="KW-0653">Protein transport</keyword>
<organism evidence="6 7">
    <name type="scientific">Malassezia sympodialis (strain ATCC 42132)</name>
    <name type="common">Atopic eczema-associated yeast</name>
    <dbReference type="NCBI Taxonomy" id="1230383"/>
    <lineage>
        <taxon>Eukaryota</taxon>
        <taxon>Fungi</taxon>
        <taxon>Dikarya</taxon>
        <taxon>Basidiomycota</taxon>
        <taxon>Ustilaginomycotina</taxon>
        <taxon>Malasseziomycetes</taxon>
        <taxon>Malasseziales</taxon>
        <taxon>Malasseziaceae</taxon>
        <taxon>Malassezia</taxon>
    </lineage>
</organism>
<sequence>MVPGLATPPPSVARTSAPAAVAAMDEAVSTRDGADGPSAPVAAGATETADKRALLAALPADADRVLAALASIGDAWWVAAASVAAVRAGTDWLASDALRVLAYASERTSALDADVATALADAGCASPSLAAWLDADPVRLARVVLRRKLWHMQWLLSIPLAAAKSARVPANVAALADRPLLAHAHDLCLAGNARGLRALLGAHATVARSLFSHRFELLHVLLTVGGVPPERLLALRLLPGTHLPVEDRESDAWVDALEAPPPSSPSAAAMWVDHPAVVHALADRGASPFPTPPPPPPAALWDWYAAVMTELESELGLVDAALGLANAGVHLGLKPLSAAAQELAFLHELVYHMDADLWRVQTLRAASAHALVARVAQQPWPAARVAAALHEQVVPFLQLGTYADAAHGRHRSASAWGLHMALMVRDAVPLARALEVSDAMLARAWLDEADQHRLVLALLATSEAADAPSFQRYTALLQHVSPSPPPPRAIAPLTAVLGRALGARAGDVDATHLCEQAALVSPAVLQQSVQDVHLWVQLAETVAQLGVAHAPRYYWADTQAERAHTVMQALVRHALRARGSEPSTLVRMLTRLAPFLAPDAAGGVGAPWVGLPSSCVRVFFRELLLAREPVLFNELVSAVTTEPACAPVAQRMTARDAEALVLNTARAWIHQAPTCDPLHGSLQRARETLDAAPHTPQVEAELSFLALLARLHEHGASIALTPQQVRATPRKLDLLARVLSLHGEAYRAPHIRALADACSEAPGDDVHVCAMLADAAAASGDWRAARDQCERIVQRMPSLPRAQYAAAWDVAWRTCLQLAKHPQWPDPRSRAVLLGHALALAPPAHIPTVLQALAALPPHTAAPVPPRRAERHTLARLLTRPSAPSAAPRHRTAQLFDSVAAQHAPQAARMARSLLGHLGSGWWSDERAPS</sequence>
<name>A0A1M8A6I3_MALS4</name>
<dbReference type="GO" id="GO:0006890">
    <property type="term" value="P:retrograde vesicle-mediated transport, Golgi to endoplasmic reticulum"/>
    <property type="evidence" value="ECO:0007669"/>
    <property type="project" value="InterPro"/>
</dbReference>
<gene>
    <name evidence="6" type="ORF">MSYG_2320</name>
</gene>
<dbReference type="PANTHER" id="PTHR15922">
    <property type="entry name" value="NEUROBLASTOMA-AMPLIFIED SEQUENCE"/>
    <property type="match status" value="1"/>
</dbReference>
<accession>A0A1M8A6I3</accession>
<dbReference type="OMA" id="CERIVQR"/>
<proteinExistence type="predicted"/>